<reference evidence="2" key="1">
    <citation type="journal article" date="2019" name="Int. J. Syst. Evol. Microbiol.">
        <title>The Global Catalogue of Microorganisms (GCM) 10K type strain sequencing project: providing services to taxonomists for standard genome sequencing and annotation.</title>
        <authorList>
            <consortium name="The Broad Institute Genomics Platform"/>
            <consortium name="The Broad Institute Genome Sequencing Center for Infectious Disease"/>
            <person name="Wu L."/>
            <person name="Ma J."/>
        </authorList>
    </citation>
    <scope>NUCLEOTIDE SEQUENCE [LARGE SCALE GENOMIC DNA]</scope>
    <source>
        <strain evidence="2">CGMCC 1.6964</strain>
    </source>
</reference>
<name>A0ABQ2L9R9_9BACL</name>
<proteinExistence type="predicted"/>
<keyword evidence="2" id="KW-1185">Reference proteome</keyword>
<sequence>MIFPLGCNKSENPNASPPIWIYYEGSKYVGTEIYPGKPKNIIFSDHVTQKKDFTPGLKVFVNPENPEVVFINQGGWMGLKKVTEN</sequence>
<accession>A0ABQ2L9R9</accession>
<protein>
    <submittedName>
        <fullName evidence="1">Uncharacterized protein</fullName>
    </submittedName>
</protein>
<comment type="caution">
    <text evidence="1">The sequence shown here is derived from an EMBL/GenBank/DDBJ whole genome shotgun (WGS) entry which is preliminary data.</text>
</comment>
<dbReference type="Proteomes" id="UP000606653">
    <property type="component" value="Unassembled WGS sequence"/>
</dbReference>
<dbReference type="EMBL" id="BMLN01000011">
    <property type="protein sequence ID" value="GGO05844.1"/>
    <property type="molecule type" value="Genomic_DNA"/>
</dbReference>
<gene>
    <name evidence="1" type="ORF">GCM10010969_32620</name>
</gene>
<evidence type="ECO:0000313" key="1">
    <source>
        <dbReference type="EMBL" id="GGO05844.1"/>
    </source>
</evidence>
<evidence type="ECO:0000313" key="2">
    <source>
        <dbReference type="Proteomes" id="UP000606653"/>
    </source>
</evidence>
<organism evidence="1 2">
    <name type="scientific">Saccharibacillus kuerlensis</name>
    <dbReference type="NCBI Taxonomy" id="459527"/>
    <lineage>
        <taxon>Bacteria</taxon>
        <taxon>Bacillati</taxon>
        <taxon>Bacillota</taxon>
        <taxon>Bacilli</taxon>
        <taxon>Bacillales</taxon>
        <taxon>Paenibacillaceae</taxon>
        <taxon>Saccharibacillus</taxon>
    </lineage>
</organism>